<gene>
    <name evidence="4" type="ORF">BJEO58_00946</name>
</gene>
<dbReference type="OrthoDB" id="9795390at2"/>
<feature type="transmembrane region" description="Helical" evidence="2">
    <location>
        <begin position="642"/>
        <end position="666"/>
    </location>
</feature>
<evidence type="ECO:0000259" key="3">
    <source>
        <dbReference type="SMART" id="SM00220"/>
    </source>
</evidence>
<dbReference type="AlphaFoldDB" id="A0A2H1L391"/>
<dbReference type="InterPro" id="IPR004147">
    <property type="entry name" value="ABC1_dom"/>
</dbReference>
<dbReference type="GO" id="GO:0004672">
    <property type="term" value="F:protein kinase activity"/>
    <property type="evidence" value="ECO:0007669"/>
    <property type="project" value="InterPro"/>
</dbReference>
<dbReference type="Gene3D" id="1.10.510.10">
    <property type="entry name" value="Transferase(Phosphotransferase) domain 1"/>
    <property type="match status" value="1"/>
</dbReference>
<reference evidence="5" key="1">
    <citation type="submission" date="2017-03" db="EMBL/GenBank/DDBJ databases">
        <authorList>
            <person name="Monnet C."/>
        </authorList>
    </citation>
    <scope>NUCLEOTIDE SEQUENCE [LARGE SCALE GENOMIC DNA]</scope>
    <source>
        <strain evidence="5">SJ5-8</strain>
    </source>
</reference>
<keyword evidence="2" id="KW-1133">Transmembrane helix</keyword>
<evidence type="ECO:0000256" key="2">
    <source>
        <dbReference type="SAM" id="Phobius"/>
    </source>
</evidence>
<dbReference type="GO" id="GO:0005524">
    <property type="term" value="F:ATP binding"/>
    <property type="evidence" value="ECO:0007669"/>
    <property type="project" value="InterPro"/>
</dbReference>
<evidence type="ECO:0000313" key="5">
    <source>
        <dbReference type="Proteomes" id="UP000234462"/>
    </source>
</evidence>
<dbReference type="SMART" id="SM00220">
    <property type="entry name" value="S_TKc"/>
    <property type="match status" value="1"/>
</dbReference>
<dbReference type="InterPro" id="IPR011009">
    <property type="entry name" value="Kinase-like_dom_sf"/>
</dbReference>
<feature type="transmembrane region" description="Helical" evidence="2">
    <location>
        <begin position="6"/>
        <end position="24"/>
    </location>
</feature>
<proteinExistence type="inferred from homology"/>
<feature type="domain" description="Protein kinase" evidence="3">
    <location>
        <begin position="224"/>
        <end position="505"/>
    </location>
</feature>
<keyword evidence="2" id="KW-0812">Transmembrane</keyword>
<sequence length="673" mass="73696">MDVLWTIVLGLVNAVIVGVFVRRLINVGTGALRNTLVSLVMGLSIWPVSLQAFEMLEIVQRGDVPFLGMSFPAVMVFLLIFAWFVAIQLFVMLAIELVLPSGSFSQAARTVSRLPTWYRRLRRIGEIQNLLIRFGLRRYLRPRIPSLRVSMTEIAQAAAQALAAAGVTFVKLGQFVATRADMIPAEFVEEFSRLQSEVPAVPFAEIRPEIERQWGRPIEDVCREFDEKPLAAASVAQVHRAVLHSGEEVVVKVQRPNLRRQVRADSDIIMSLAERFEKTASWAQTIGLTDIARGFLDSLAEELDYRGEIRQTLAMREDLGAQPGSLVRIPEVFVELSGRQIIVMERMPGRPLTRGEDVLGGLSMIARREAAEQLFVVVARQMLESGVFHADLHAGNIMVSDAARVGLIDFGAVGRLDSRDRRDVLQLLLAFERQNSLAATNAVIDLFGMPPGLDLRQVQREIGQIMLRYDGGVASAAAGTTDGFGGAASGFFRELLSFILSHGFTMPSAVAQAFRAITTLEDSLRRLDPEADLLGLVREHGRDLLAGTRDVRGSAQDAVLYAGATAPVLANFPVELSRVVKHLQDGTLDIGTSGLNIGLIRNLVRTVVDQLVQVVLATALVLAGVIMMAFDFGPPLATGFTIFTYFGAWLLLGGMVLAAIVLAPALRDRRAEL</sequence>
<dbReference type="CDD" id="cd05121">
    <property type="entry name" value="ABC1_ADCK3-like"/>
    <property type="match status" value="1"/>
</dbReference>
<dbReference type="InterPro" id="IPR050154">
    <property type="entry name" value="UbiB_kinase"/>
</dbReference>
<dbReference type="SUPFAM" id="SSF56112">
    <property type="entry name" value="Protein kinase-like (PK-like)"/>
    <property type="match status" value="1"/>
</dbReference>
<dbReference type="RefSeq" id="WP_101588164.1">
    <property type="nucleotide sequence ID" value="NZ_FXZM01000003.1"/>
</dbReference>
<dbReference type="PANTHER" id="PTHR10566">
    <property type="entry name" value="CHAPERONE-ACTIVITY OF BC1 COMPLEX CABC1 -RELATED"/>
    <property type="match status" value="1"/>
</dbReference>
<evidence type="ECO:0000313" key="4">
    <source>
        <dbReference type="EMBL" id="SMY11361.1"/>
    </source>
</evidence>
<keyword evidence="5" id="KW-1185">Reference proteome</keyword>
<name>A0A2H1L391_9MICO</name>
<dbReference type="Proteomes" id="UP000234462">
    <property type="component" value="Unassembled WGS sequence"/>
</dbReference>
<dbReference type="InterPro" id="IPR000719">
    <property type="entry name" value="Prot_kinase_dom"/>
</dbReference>
<keyword evidence="2" id="KW-0472">Membrane</keyword>
<comment type="similarity">
    <text evidence="1">Belongs to the protein kinase superfamily. ADCK protein kinase family.</text>
</comment>
<organism evidence="4 5">
    <name type="scientific">Brevibacterium jeotgali</name>
    <dbReference type="NCBI Taxonomy" id="1262550"/>
    <lineage>
        <taxon>Bacteria</taxon>
        <taxon>Bacillati</taxon>
        <taxon>Actinomycetota</taxon>
        <taxon>Actinomycetes</taxon>
        <taxon>Micrococcales</taxon>
        <taxon>Brevibacteriaceae</taxon>
        <taxon>Brevibacterium</taxon>
    </lineage>
</organism>
<feature type="transmembrane region" description="Helical" evidence="2">
    <location>
        <begin position="36"/>
        <end position="53"/>
    </location>
</feature>
<keyword evidence="4" id="KW-0830">Ubiquinone</keyword>
<feature type="transmembrane region" description="Helical" evidence="2">
    <location>
        <begin position="73"/>
        <end position="99"/>
    </location>
</feature>
<dbReference type="PANTHER" id="PTHR10566:SF113">
    <property type="entry name" value="PROTEIN ACTIVITY OF BC1 COMPLEX KINASE 7, CHLOROPLASTIC"/>
    <property type="match status" value="1"/>
</dbReference>
<feature type="transmembrane region" description="Helical" evidence="2">
    <location>
        <begin position="611"/>
        <end position="630"/>
    </location>
</feature>
<protein>
    <submittedName>
        <fullName evidence="4">Ubiquinone biosynthesis protein</fullName>
    </submittedName>
</protein>
<dbReference type="Pfam" id="PF03109">
    <property type="entry name" value="ABC1"/>
    <property type="match status" value="1"/>
</dbReference>
<evidence type="ECO:0000256" key="1">
    <source>
        <dbReference type="ARBA" id="ARBA00009670"/>
    </source>
</evidence>
<dbReference type="EMBL" id="FXZM01000003">
    <property type="protein sequence ID" value="SMY11361.1"/>
    <property type="molecule type" value="Genomic_DNA"/>
</dbReference>
<accession>A0A2H1L391</accession>